<evidence type="ECO:0000256" key="2">
    <source>
        <dbReference type="ARBA" id="ARBA00022723"/>
    </source>
</evidence>
<dbReference type="Proteomes" id="UP001203607">
    <property type="component" value="Unassembled WGS sequence"/>
</dbReference>
<keyword evidence="7" id="KW-1185">Reference proteome</keyword>
<evidence type="ECO:0000256" key="4">
    <source>
        <dbReference type="PROSITE-ProRule" id="PRU00433"/>
    </source>
</evidence>
<feature type="domain" description="Cytochrome c" evidence="5">
    <location>
        <begin position="24"/>
        <end position="104"/>
    </location>
</feature>
<proteinExistence type="predicted"/>
<dbReference type="InterPro" id="IPR036909">
    <property type="entry name" value="Cyt_c-like_dom_sf"/>
</dbReference>
<reference evidence="6 7" key="1">
    <citation type="submission" date="2022-05" db="EMBL/GenBank/DDBJ databases">
        <authorList>
            <person name="Park J.-S."/>
        </authorList>
    </citation>
    <scope>NUCLEOTIDE SEQUENCE [LARGE SCALE GENOMIC DNA]</scope>
    <source>
        <strain evidence="6 7">2012CJ35-5</strain>
    </source>
</reference>
<dbReference type="Gene3D" id="1.10.760.10">
    <property type="entry name" value="Cytochrome c-like domain"/>
    <property type="match status" value="1"/>
</dbReference>
<organism evidence="6 7">
    <name type="scientific">Flagellimonas spongiicola</name>
    <dbReference type="NCBI Taxonomy" id="2942208"/>
    <lineage>
        <taxon>Bacteria</taxon>
        <taxon>Pseudomonadati</taxon>
        <taxon>Bacteroidota</taxon>
        <taxon>Flavobacteriia</taxon>
        <taxon>Flavobacteriales</taxon>
        <taxon>Flavobacteriaceae</taxon>
        <taxon>Flagellimonas</taxon>
    </lineage>
</organism>
<sequence>MKHRLIYFLLFVFLVSCQSKEEKASIAKGKEVYIANCITCHQPDGMGVEAMYPSLVKPETIIWAQTERAINLIKNGSGFEAGMKPVALTDQEIMDVINFIQNSWGNEASFLTLSQIKEMKRNN</sequence>
<accession>A0ABT0PTM7</accession>
<dbReference type="PROSITE" id="PS51007">
    <property type="entry name" value="CYTC"/>
    <property type="match status" value="1"/>
</dbReference>
<comment type="caution">
    <text evidence="6">The sequence shown here is derived from an EMBL/GenBank/DDBJ whole genome shotgun (WGS) entry which is preliminary data.</text>
</comment>
<dbReference type="InterPro" id="IPR051459">
    <property type="entry name" value="Cytochrome_c-type_DH"/>
</dbReference>
<evidence type="ECO:0000313" key="7">
    <source>
        <dbReference type="Proteomes" id="UP001203607"/>
    </source>
</evidence>
<dbReference type="RefSeq" id="WP_249657935.1">
    <property type="nucleotide sequence ID" value="NZ_JAMFMA010000003.1"/>
</dbReference>
<dbReference type="EMBL" id="JAMFMA010000003">
    <property type="protein sequence ID" value="MCL6274748.1"/>
    <property type="molecule type" value="Genomic_DNA"/>
</dbReference>
<keyword evidence="2 4" id="KW-0479">Metal-binding</keyword>
<dbReference type="InterPro" id="IPR009056">
    <property type="entry name" value="Cyt_c-like_dom"/>
</dbReference>
<name>A0ABT0PTM7_9FLAO</name>
<evidence type="ECO:0000256" key="1">
    <source>
        <dbReference type="ARBA" id="ARBA00022617"/>
    </source>
</evidence>
<dbReference type="PANTHER" id="PTHR35008:SF9">
    <property type="entry name" value="CYTOCHROME C DOMAIN-CONTAINING PROTEIN"/>
    <property type="match status" value="1"/>
</dbReference>
<dbReference type="Pfam" id="PF00034">
    <property type="entry name" value="Cytochrom_C"/>
    <property type="match status" value="1"/>
</dbReference>
<keyword evidence="3 4" id="KW-0408">Iron</keyword>
<dbReference type="PANTHER" id="PTHR35008">
    <property type="entry name" value="BLL4482 PROTEIN-RELATED"/>
    <property type="match status" value="1"/>
</dbReference>
<dbReference type="SUPFAM" id="SSF46626">
    <property type="entry name" value="Cytochrome c"/>
    <property type="match status" value="1"/>
</dbReference>
<protein>
    <submittedName>
        <fullName evidence="6">Cytochrome c</fullName>
    </submittedName>
</protein>
<evidence type="ECO:0000256" key="3">
    <source>
        <dbReference type="ARBA" id="ARBA00023004"/>
    </source>
</evidence>
<gene>
    <name evidence="6" type="ORF">M3P19_12070</name>
</gene>
<keyword evidence="1 4" id="KW-0349">Heme</keyword>
<evidence type="ECO:0000259" key="5">
    <source>
        <dbReference type="PROSITE" id="PS51007"/>
    </source>
</evidence>
<dbReference type="PROSITE" id="PS51257">
    <property type="entry name" value="PROKAR_LIPOPROTEIN"/>
    <property type="match status" value="1"/>
</dbReference>
<evidence type="ECO:0000313" key="6">
    <source>
        <dbReference type="EMBL" id="MCL6274748.1"/>
    </source>
</evidence>